<gene>
    <name evidence="2" type="ORF">TELCIR_03871</name>
</gene>
<feature type="domain" description="SCP" evidence="1">
    <location>
        <begin position="26"/>
        <end position="162"/>
    </location>
</feature>
<reference evidence="2 3" key="1">
    <citation type="submission" date="2015-09" db="EMBL/GenBank/DDBJ databases">
        <title>Draft genome of the parasitic nematode Teladorsagia circumcincta isolate WARC Sus (inbred).</title>
        <authorList>
            <person name="Mitreva M."/>
        </authorList>
    </citation>
    <scope>NUCLEOTIDE SEQUENCE [LARGE SCALE GENOMIC DNA]</scope>
    <source>
        <strain evidence="2 3">S</strain>
    </source>
</reference>
<sequence length="193" mass="21998">MVLTNFKYLVAEAPERCYGRNVMSQEMRKAIVDAHNKLRHNLAIGSVQRDAYHYDKRMPNASNMRAMKYDCESEQKALLAIQQDDCEILKPRIAFEDLVRNYGYINTTLPLYRAVKFLKKALVDMANADTEGVGCAVNFCSSSANNYYAVYCYYSAPHVEAGKGLYREGAPCSACPEGYQCYDDSKLCREKRF</sequence>
<accession>A0A2G9UV92</accession>
<dbReference type="SMART" id="SM00198">
    <property type="entry name" value="SCP"/>
    <property type="match status" value="1"/>
</dbReference>
<dbReference type="OrthoDB" id="5850569at2759"/>
<name>A0A2G9UV92_TELCI</name>
<organism evidence="2 3">
    <name type="scientific">Teladorsagia circumcincta</name>
    <name type="common">Brown stomach worm</name>
    <name type="synonym">Ostertagia circumcincta</name>
    <dbReference type="NCBI Taxonomy" id="45464"/>
    <lineage>
        <taxon>Eukaryota</taxon>
        <taxon>Metazoa</taxon>
        <taxon>Ecdysozoa</taxon>
        <taxon>Nematoda</taxon>
        <taxon>Chromadorea</taxon>
        <taxon>Rhabditida</taxon>
        <taxon>Rhabditina</taxon>
        <taxon>Rhabditomorpha</taxon>
        <taxon>Strongyloidea</taxon>
        <taxon>Trichostrongylidae</taxon>
        <taxon>Teladorsagia</taxon>
    </lineage>
</organism>
<dbReference type="Pfam" id="PF00188">
    <property type="entry name" value="CAP"/>
    <property type="match status" value="1"/>
</dbReference>
<proteinExistence type="predicted"/>
<dbReference type="Gene3D" id="3.40.33.10">
    <property type="entry name" value="CAP"/>
    <property type="match status" value="1"/>
</dbReference>
<dbReference type="InterPro" id="IPR035940">
    <property type="entry name" value="CAP_sf"/>
</dbReference>
<keyword evidence="3" id="KW-1185">Reference proteome</keyword>
<dbReference type="SUPFAM" id="SSF55797">
    <property type="entry name" value="PR-1-like"/>
    <property type="match status" value="1"/>
</dbReference>
<protein>
    <submittedName>
        <fullName evidence="2">SCP-like protein</fullName>
    </submittedName>
</protein>
<dbReference type="CDD" id="cd05380">
    <property type="entry name" value="CAP_euk"/>
    <property type="match status" value="1"/>
</dbReference>
<evidence type="ECO:0000313" key="3">
    <source>
        <dbReference type="Proteomes" id="UP000230423"/>
    </source>
</evidence>
<dbReference type="EMBL" id="KZ345328">
    <property type="protein sequence ID" value="PIO74137.1"/>
    <property type="molecule type" value="Genomic_DNA"/>
</dbReference>
<evidence type="ECO:0000259" key="1">
    <source>
        <dbReference type="SMART" id="SM00198"/>
    </source>
</evidence>
<dbReference type="AlphaFoldDB" id="A0A2G9UV92"/>
<evidence type="ECO:0000313" key="2">
    <source>
        <dbReference type="EMBL" id="PIO74137.1"/>
    </source>
</evidence>
<dbReference type="Proteomes" id="UP000230423">
    <property type="component" value="Unassembled WGS sequence"/>
</dbReference>
<dbReference type="InterPro" id="IPR014044">
    <property type="entry name" value="CAP_dom"/>
</dbReference>